<dbReference type="RefSeq" id="XP_024383532.1">
    <property type="nucleotide sequence ID" value="XM_024527764.2"/>
</dbReference>
<feature type="transmembrane region" description="Helical" evidence="2">
    <location>
        <begin position="812"/>
        <end position="831"/>
    </location>
</feature>
<name>A0A2K1K7S3_PHYPA</name>
<feature type="transmembrane region" description="Helical" evidence="2">
    <location>
        <begin position="843"/>
        <end position="862"/>
    </location>
</feature>
<accession>A0A2K1K7S3</accession>
<keyword evidence="2" id="KW-0472">Membrane</keyword>
<evidence type="ECO:0000256" key="1">
    <source>
        <dbReference type="SAM" id="MobiDB-lite"/>
    </source>
</evidence>
<dbReference type="Gramene" id="Pp3c8_17900V3.2">
    <property type="protein sequence ID" value="PAC:32965835.CDS.1"/>
    <property type="gene ID" value="Pp3c8_17900"/>
</dbReference>
<keyword evidence="2" id="KW-1133">Transmembrane helix</keyword>
<feature type="compositionally biased region" description="Basic and acidic residues" evidence="1">
    <location>
        <begin position="246"/>
        <end position="267"/>
    </location>
</feature>
<dbReference type="EnsemblPlants" id="Pp3c8_17900V3.1">
    <property type="protein sequence ID" value="PAC:32965834.CDS.1"/>
    <property type="gene ID" value="Pp3c8_17900"/>
</dbReference>
<evidence type="ECO:0000313" key="4">
    <source>
        <dbReference type="EMBL" id="PNR49830.1"/>
    </source>
</evidence>
<feature type="transmembrane region" description="Helical" evidence="2">
    <location>
        <begin position="736"/>
        <end position="759"/>
    </location>
</feature>
<evidence type="ECO:0000313" key="6">
    <source>
        <dbReference type="Proteomes" id="UP000006727"/>
    </source>
</evidence>
<keyword evidence="2" id="KW-0812">Transmembrane</keyword>
<reference evidence="5" key="3">
    <citation type="submission" date="2020-12" db="UniProtKB">
        <authorList>
            <consortium name="EnsemblPlants"/>
        </authorList>
    </citation>
    <scope>IDENTIFICATION</scope>
</reference>
<evidence type="ECO:0000256" key="3">
    <source>
        <dbReference type="SAM" id="SignalP"/>
    </source>
</evidence>
<dbReference type="Proteomes" id="UP000006727">
    <property type="component" value="Chromosome 8"/>
</dbReference>
<feature type="transmembrane region" description="Helical" evidence="2">
    <location>
        <begin position="771"/>
        <end position="791"/>
    </location>
</feature>
<keyword evidence="3" id="KW-0732">Signal</keyword>
<feature type="chain" id="PRO_5043158240" evidence="3">
    <location>
        <begin position="24"/>
        <end position="881"/>
    </location>
</feature>
<feature type="transmembrane region" description="Helical" evidence="2">
    <location>
        <begin position="703"/>
        <end position="724"/>
    </location>
</feature>
<dbReference type="GeneID" id="112286137"/>
<dbReference type="KEGG" id="ppp:112286137"/>
<reference evidence="4 6" key="2">
    <citation type="journal article" date="2018" name="Plant J.">
        <title>The Physcomitrella patens chromosome-scale assembly reveals moss genome structure and evolution.</title>
        <authorList>
            <person name="Lang D."/>
            <person name="Ullrich K.K."/>
            <person name="Murat F."/>
            <person name="Fuchs J."/>
            <person name="Jenkins J."/>
            <person name="Haas F.B."/>
            <person name="Piednoel M."/>
            <person name="Gundlach H."/>
            <person name="Van Bel M."/>
            <person name="Meyberg R."/>
            <person name="Vives C."/>
            <person name="Morata J."/>
            <person name="Symeonidi A."/>
            <person name="Hiss M."/>
            <person name="Muchero W."/>
            <person name="Kamisugi Y."/>
            <person name="Saleh O."/>
            <person name="Blanc G."/>
            <person name="Decker E.L."/>
            <person name="van Gessel N."/>
            <person name="Grimwood J."/>
            <person name="Hayes R.D."/>
            <person name="Graham S.W."/>
            <person name="Gunter L.E."/>
            <person name="McDaniel S.F."/>
            <person name="Hoernstein S.N.W."/>
            <person name="Larsson A."/>
            <person name="Li F.W."/>
            <person name="Perroud P.F."/>
            <person name="Phillips J."/>
            <person name="Ranjan P."/>
            <person name="Rokshar D.S."/>
            <person name="Rothfels C.J."/>
            <person name="Schneider L."/>
            <person name="Shu S."/>
            <person name="Stevenson D.W."/>
            <person name="Thummler F."/>
            <person name="Tillich M."/>
            <person name="Villarreal Aguilar J.C."/>
            <person name="Widiez T."/>
            <person name="Wong G.K."/>
            <person name="Wymore A."/>
            <person name="Zhang Y."/>
            <person name="Zimmer A.D."/>
            <person name="Quatrano R.S."/>
            <person name="Mayer K.F.X."/>
            <person name="Goodstein D."/>
            <person name="Casacuberta J.M."/>
            <person name="Vandepoele K."/>
            <person name="Reski R."/>
            <person name="Cuming A.C."/>
            <person name="Tuskan G.A."/>
            <person name="Maumus F."/>
            <person name="Salse J."/>
            <person name="Schmutz J."/>
            <person name="Rensing S.A."/>
        </authorList>
    </citation>
    <scope>NUCLEOTIDE SEQUENCE [LARGE SCALE GENOMIC DNA]</scope>
    <source>
        <strain evidence="5 6">cv. Gransden 2004</strain>
    </source>
</reference>
<dbReference type="EnsemblPlants" id="Pp3c8_17900V3.2">
    <property type="protein sequence ID" value="PAC:32965835.CDS.1"/>
    <property type="gene ID" value="Pp3c8_17900"/>
</dbReference>
<dbReference type="EnsemblPlants" id="Pp3c8_17900V3.3">
    <property type="protein sequence ID" value="PAC:32965836.CDS.1"/>
    <property type="gene ID" value="Pp3c8_17900"/>
</dbReference>
<keyword evidence="6" id="KW-1185">Reference proteome</keyword>
<dbReference type="PANTHER" id="PTHR35310">
    <property type="entry name" value="CELL WALL INTEGRITY/STRESS RESPONSE COMPONENT-LIKE PROTEIN"/>
    <property type="match status" value="1"/>
</dbReference>
<feature type="compositionally biased region" description="Basic and acidic residues" evidence="1">
    <location>
        <begin position="64"/>
        <end position="231"/>
    </location>
</feature>
<dbReference type="RefSeq" id="XP_024383531.1">
    <property type="nucleotide sequence ID" value="XM_024527763.2"/>
</dbReference>
<feature type="region of interest" description="Disordered" evidence="1">
    <location>
        <begin position="330"/>
        <end position="352"/>
    </location>
</feature>
<dbReference type="Gramene" id="Pp3c8_17900V3.4">
    <property type="protein sequence ID" value="PAC:32965837.CDS.1"/>
    <property type="gene ID" value="Pp3c8_17900"/>
</dbReference>
<dbReference type="Gramene" id="Pp3c8_17900V3.1">
    <property type="protein sequence ID" value="PAC:32965834.CDS.1"/>
    <property type="gene ID" value="Pp3c8_17900"/>
</dbReference>
<evidence type="ECO:0000256" key="2">
    <source>
        <dbReference type="SAM" id="Phobius"/>
    </source>
</evidence>
<dbReference type="Gramene" id="Pp3c8_17900V3.3">
    <property type="protein sequence ID" value="PAC:32965836.CDS.1"/>
    <property type="gene ID" value="Pp3c8_17900"/>
</dbReference>
<sequence length="881" mass="102196">MAFFRRKWLGLLVLLCCAPSAFGSFKSRKIGPLEVERVEWDSLDIINHQDSRFARLLLQSPEETNRSEWKPEEKSEWKSEKKEELRSEENERWKVKDTREEWKPDGKHEEVIDEEHKGAWKQEGKTEEWKPDVKHEEVVVEQSMKDWKSEEKKEEVKVEEQKEESKFVENHSELQVEDHKEEWKPEEKHEEVHAEESSEGEEWKHDVPQEGWDAKSEELQADLKLESKPEEGTVEQKLQENPPVVQREEKLELQFDKEESKIEDKSEFTSQKSITRELPGTNLLDNAGDVEQKQLEERNKGLVTLNDHQEQLQHDQELKDREQLAKHIQDLHQEKLSQHDQELKDREQLAKHIQDLHQEKLSQHDQELKDREQLAKHIQDLHQEKLSQHDHELKDREQLAKHIQDLHQEQLSQHDQELEDREQLAKHIQDLHQQQLSEHDQELEDREQLSKHIQGLHQERNPIDPNEEHLSLHQGQEYNLIDHNEEHLPIHYGQEEPGNHATQDDWTNWERNEVLRPTDKKMEWSHEKRKFVEVNEGDDPSFEGGEGVGRESHLVEDNEEIDVSHMNAEHDLEISGGIDTFASQDKQSRFVVKEENKQVTEDVGKDSVMQRSAVEDRNAGNQNPSIVSSLAAEAAVLRGNVRGNTQSSEMFQSKHQGASKDDPDHLVKKINVFSVQTKTHFVKVNQDLASTITPFLGNRHAPAVASVISYCLLLLPLALIFFVCEQVREFLTLQKAILFANIYLAVHFELLLVAALGLGSEPMEIFHEFSTSSYLVLQLVQAFGYILYLTLQTADLTLAYAEGTAIAKSTSTVQIVVASVIGVHYYITVFLKATQGVAPTTSWKAYAFYSIAFMTLCLLGRIHRGKKQYHSVGNETTDKKN</sequence>
<feature type="region of interest" description="Disordered" evidence="1">
    <location>
        <begin position="64"/>
        <end position="285"/>
    </location>
</feature>
<dbReference type="EMBL" id="ABEU02000008">
    <property type="protein sequence ID" value="PNR49830.1"/>
    <property type="molecule type" value="Genomic_DNA"/>
</dbReference>
<proteinExistence type="predicted"/>
<dbReference type="OMA" id="NEPEITH"/>
<dbReference type="PANTHER" id="PTHR35310:SF1">
    <property type="entry name" value="CELL WALL INTEGRITY_STRESS RESPONSE COMPONENT-LIKE PROTEIN"/>
    <property type="match status" value="1"/>
</dbReference>
<organism evidence="4">
    <name type="scientific">Physcomitrium patens</name>
    <name type="common">Spreading-leaved earth moss</name>
    <name type="synonym">Physcomitrella patens</name>
    <dbReference type="NCBI Taxonomy" id="3218"/>
    <lineage>
        <taxon>Eukaryota</taxon>
        <taxon>Viridiplantae</taxon>
        <taxon>Streptophyta</taxon>
        <taxon>Embryophyta</taxon>
        <taxon>Bryophyta</taxon>
        <taxon>Bryophytina</taxon>
        <taxon>Bryopsida</taxon>
        <taxon>Funariidae</taxon>
        <taxon>Funariales</taxon>
        <taxon>Funariaceae</taxon>
        <taxon>Physcomitrium</taxon>
    </lineage>
</organism>
<dbReference type="PaxDb" id="3218-PP1S212_40V6.1"/>
<dbReference type="EnsemblPlants" id="Pp3c8_17900V3.4">
    <property type="protein sequence ID" value="PAC:32965837.CDS.1"/>
    <property type="gene ID" value="Pp3c8_17900"/>
</dbReference>
<reference evidence="4 6" key="1">
    <citation type="journal article" date="2008" name="Science">
        <title>The Physcomitrella genome reveals evolutionary insights into the conquest of land by plants.</title>
        <authorList>
            <person name="Rensing S."/>
            <person name="Lang D."/>
            <person name="Zimmer A."/>
            <person name="Terry A."/>
            <person name="Salamov A."/>
            <person name="Shapiro H."/>
            <person name="Nishiyama T."/>
            <person name="Perroud P.-F."/>
            <person name="Lindquist E."/>
            <person name="Kamisugi Y."/>
            <person name="Tanahashi T."/>
            <person name="Sakakibara K."/>
            <person name="Fujita T."/>
            <person name="Oishi K."/>
            <person name="Shin-I T."/>
            <person name="Kuroki Y."/>
            <person name="Toyoda A."/>
            <person name="Suzuki Y."/>
            <person name="Hashimoto A."/>
            <person name="Yamaguchi K."/>
            <person name="Sugano A."/>
            <person name="Kohara Y."/>
            <person name="Fujiyama A."/>
            <person name="Anterola A."/>
            <person name="Aoki S."/>
            <person name="Ashton N."/>
            <person name="Barbazuk W.B."/>
            <person name="Barker E."/>
            <person name="Bennetzen J."/>
            <person name="Bezanilla M."/>
            <person name="Blankenship R."/>
            <person name="Cho S.H."/>
            <person name="Dutcher S."/>
            <person name="Estelle M."/>
            <person name="Fawcett J.A."/>
            <person name="Gundlach H."/>
            <person name="Hanada K."/>
            <person name="Heyl A."/>
            <person name="Hicks K.A."/>
            <person name="Hugh J."/>
            <person name="Lohr M."/>
            <person name="Mayer K."/>
            <person name="Melkozernov A."/>
            <person name="Murata T."/>
            <person name="Nelson D."/>
            <person name="Pils B."/>
            <person name="Prigge M."/>
            <person name="Reiss B."/>
            <person name="Renner T."/>
            <person name="Rombauts S."/>
            <person name="Rushton P."/>
            <person name="Sanderfoot A."/>
            <person name="Schween G."/>
            <person name="Shiu S.-H."/>
            <person name="Stueber K."/>
            <person name="Theodoulou F.L."/>
            <person name="Tu H."/>
            <person name="Van de Peer Y."/>
            <person name="Verrier P.J."/>
            <person name="Waters E."/>
            <person name="Wood A."/>
            <person name="Yang L."/>
            <person name="Cove D."/>
            <person name="Cuming A."/>
            <person name="Hasebe M."/>
            <person name="Lucas S."/>
            <person name="Mishler D.B."/>
            <person name="Reski R."/>
            <person name="Grigoriev I."/>
            <person name="Quatrano R.S."/>
            <person name="Boore J.L."/>
        </authorList>
    </citation>
    <scope>NUCLEOTIDE SEQUENCE [LARGE SCALE GENOMIC DNA]</scope>
    <source>
        <strain evidence="5 6">cv. Gransden 2004</strain>
    </source>
</reference>
<feature type="signal peptide" evidence="3">
    <location>
        <begin position="1"/>
        <end position="23"/>
    </location>
</feature>
<dbReference type="AlphaFoldDB" id="A0A2K1K7S3"/>
<dbReference type="OrthoDB" id="2020776at2759"/>
<gene>
    <name evidence="5" type="primary">LOC112286137</name>
    <name evidence="4" type="ORF">PHYPA_011726</name>
</gene>
<protein>
    <submittedName>
        <fullName evidence="4 5">Uncharacterized protein</fullName>
    </submittedName>
</protein>
<evidence type="ECO:0000313" key="5">
    <source>
        <dbReference type="EnsemblPlants" id="PAC:32965834.CDS.1"/>
    </source>
</evidence>